<organism evidence="2 3">
    <name type="scientific">Gandjariella thermophila</name>
    <dbReference type="NCBI Taxonomy" id="1931992"/>
    <lineage>
        <taxon>Bacteria</taxon>
        <taxon>Bacillati</taxon>
        <taxon>Actinomycetota</taxon>
        <taxon>Actinomycetes</taxon>
        <taxon>Pseudonocardiales</taxon>
        <taxon>Pseudonocardiaceae</taxon>
        <taxon>Gandjariella</taxon>
    </lineage>
</organism>
<evidence type="ECO:0000256" key="1">
    <source>
        <dbReference type="SAM" id="MobiDB-lite"/>
    </source>
</evidence>
<dbReference type="RefSeq" id="WP_137815298.1">
    <property type="nucleotide sequence ID" value="NZ_BJFL01000022.1"/>
</dbReference>
<comment type="caution">
    <text evidence="2">The sequence shown here is derived from an EMBL/GenBank/DDBJ whole genome shotgun (WGS) entry which is preliminary data.</text>
</comment>
<feature type="compositionally biased region" description="Basic and acidic residues" evidence="1">
    <location>
        <begin position="8"/>
        <end position="23"/>
    </location>
</feature>
<name>A0A4D4J6P3_9PSEU</name>
<proteinExistence type="predicted"/>
<dbReference type="EMBL" id="BJFL01000022">
    <property type="protein sequence ID" value="GDY32271.1"/>
    <property type="molecule type" value="Genomic_DNA"/>
</dbReference>
<sequence>MVVGRPDQPGEHVRLERSSGRDRATVDPFGLETCYEVPARDRFGRPHKLRLWPERGTIALDCAPADGPLYVDVAHAGELRSFLSASAYRAALLAGESNLREADGAADDCA</sequence>
<protein>
    <submittedName>
        <fullName evidence="2">Uncharacterized protein</fullName>
    </submittedName>
</protein>
<dbReference type="AlphaFoldDB" id="A0A4D4J6P3"/>
<dbReference type="Proteomes" id="UP000298860">
    <property type="component" value="Unassembled WGS sequence"/>
</dbReference>
<feature type="region of interest" description="Disordered" evidence="1">
    <location>
        <begin position="1"/>
        <end position="23"/>
    </location>
</feature>
<keyword evidence="3" id="KW-1185">Reference proteome</keyword>
<evidence type="ECO:0000313" key="3">
    <source>
        <dbReference type="Proteomes" id="UP000298860"/>
    </source>
</evidence>
<reference evidence="3" key="1">
    <citation type="submission" date="2019-04" db="EMBL/GenBank/DDBJ databases">
        <title>Draft genome sequence of Pseudonocardiaceae bacterium SL3-2-4.</title>
        <authorList>
            <person name="Ningsih F."/>
            <person name="Yokota A."/>
            <person name="Sakai Y."/>
            <person name="Nanatani K."/>
            <person name="Yabe S."/>
            <person name="Oetari A."/>
            <person name="Sjamsuridzal W."/>
        </authorList>
    </citation>
    <scope>NUCLEOTIDE SEQUENCE [LARGE SCALE GENOMIC DNA]</scope>
    <source>
        <strain evidence="3">SL3-2-4</strain>
    </source>
</reference>
<gene>
    <name evidence="2" type="ORF">GTS_39040</name>
</gene>
<accession>A0A4D4J6P3</accession>
<evidence type="ECO:0000313" key="2">
    <source>
        <dbReference type="EMBL" id="GDY32271.1"/>
    </source>
</evidence>